<dbReference type="Proteomes" id="UP000018348">
    <property type="component" value="Unassembled WGS sequence"/>
</dbReference>
<reference evidence="1 2" key="1">
    <citation type="submission" date="2013-01" db="EMBL/GenBank/DDBJ databases">
        <authorList>
            <person name="Bench S."/>
        </authorList>
    </citation>
    <scope>NUCLEOTIDE SEQUENCE [LARGE SCALE GENOMIC DNA]</scope>
    <source>
        <strain evidence="1 2">WH 8502</strain>
    </source>
</reference>
<sequence>MIVVSRDKISDPEYDHLLTILETAENDLLLSALLEQIDYCMLSQNETMNKTTLSHYQEQGEKFRSKLKQLSLMPKKNSDFR</sequence>
<dbReference type="EMBL" id="CAQK01000462">
    <property type="protein sequence ID" value="CCQ51382.1"/>
    <property type="molecule type" value="Genomic_DNA"/>
</dbReference>
<evidence type="ECO:0000313" key="2">
    <source>
        <dbReference type="Proteomes" id="UP000018348"/>
    </source>
</evidence>
<accession>T2IF00</accession>
<proteinExistence type="predicted"/>
<organism evidence="1 2">
    <name type="scientific">Crocosphaera watsonii WH 8502</name>
    <dbReference type="NCBI Taxonomy" id="423474"/>
    <lineage>
        <taxon>Bacteria</taxon>
        <taxon>Bacillati</taxon>
        <taxon>Cyanobacteriota</taxon>
        <taxon>Cyanophyceae</taxon>
        <taxon>Oscillatoriophycideae</taxon>
        <taxon>Chroococcales</taxon>
        <taxon>Aphanothecaceae</taxon>
        <taxon>Crocosphaera</taxon>
    </lineage>
</organism>
<protein>
    <submittedName>
        <fullName evidence="1">Uncharacterized protein</fullName>
    </submittedName>
</protein>
<evidence type="ECO:0000313" key="1">
    <source>
        <dbReference type="EMBL" id="CCQ51382.1"/>
    </source>
</evidence>
<gene>
    <name evidence="1" type="ORF">CWATWH8502_4263</name>
</gene>
<comment type="caution">
    <text evidence="1">The sequence shown here is derived from an EMBL/GenBank/DDBJ whole genome shotgun (WGS) entry which is preliminary data.</text>
</comment>
<dbReference type="AlphaFoldDB" id="T2IF00"/>
<reference evidence="1 2" key="2">
    <citation type="submission" date="2013-09" db="EMBL/GenBank/DDBJ databases">
        <title>Whole genome comparison of six Crocosphaera watsonii strains with differing phenotypes.</title>
        <authorList>
            <person name="Bench S.R."/>
            <person name="Heller P."/>
            <person name="Frank I."/>
            <person name="Arciniega M."/>
            <person name="Shilova I.N."/>
            <person name="Zehr J.P."/>
        </authorList>
    </citation>
    <scope>NUCLEOTIDE SEQUENCE [LARGE SCALE GENOMIC DNA]</scope>
    <source>
        <strain evidence="1 2">WH 8502</strain>
    </source>
</reference>
<dbReference type="RefSeq" id="WP_021830704.1">
    <property type="nucleotide sequence ID" value="NZ_CAQK01000462.1"/>
</dbReference>
<name>T2IF00_CROWT</name>